<evidence type="ECO:0000313" key="1">
    <source>
        <dbReference type="EMBL" id="RCH90601.1"/>
    </source>
</evidence>
<proteinExistence type="predicted"/>
<dbReference type="EMBL" id="PJQL01001098">
    <property type="protein sequence ID" value="RCH90601.1"/>
    <property type="molecule type" value="Genomic_DNA"/>
</dbReference>
<name>A0A367JLN2_RHIAZ</name>
<evidence type="ECO:0000313" key="2">
    <source>
        <dbReference type="Proteomes" id="UP000252139"/>
    </source>
</evidence>
<comment type="caution">
    <text evidence="1">The sequence shown here is derived from an EMBL/GenBank/DDBJ whole genome shotgun (WGS) entry which is preliminary data.</text>
</comment>
<keyword evidence="2" id="KW-1185">Reference proteome</keyword>
<dbReference type="AlphaFoldDB" id="A0A367JLN2"/>
<organism evidence="1 2">
    <name type="scientific">Rhizopus azygosporus</name>
    <name type="common">Rhizopus microsporus var. azygosporus</name>
    <dbReference type="NCBI Taxonomy" id="86630"/>
    <lineage>
        <taxon>Eukaryota</taxon>
        <taxon>Fungi</taxon>
        <taxon>Fungi incertae sedis</taxon>
        <taxon>Mucoromycota</taxon>
        <taxon>Mucoromycotina</taxon>
        <taxon>Mucoromycetes</taxon>
        <taxon>Mucorales</taxon>
        <taxon>Mucorineae</taxon>
        <taxon>Rhizopodaceae</taxon>
        <taxon>Rhizopus</taxon>
    </lineage>
</organism>
<feature type="non-terminal residue" evidence="1">
    <location>
        <position position="69"/>
    </location>
</feature>
<accession>A0A367JLN2</accession>
<sequence length="69" mass="7696">MGVRVDIFLLNKELGSGDVGKSNITTTEDKYLNDGLYTLPKTLRDMFSLLVEDNPMQVDNLATIGFLIM</sequence>
<protein>
    <submittedName>
        <fullName evidence="1">Uncharacterized protein</fullName>
    </submittedName>
</protein>
<dbReference type="OrthoDB" id="2287770at2759"/>
<reference evidence="1 2" key="1">
    <citation type="journal article" date="2018" name="G3 (Bethesda)">
        <title>Phylogenetic and Phylogenomic Definition of Rhizopus Species.</title>
        <authorList>
            <person name="Gryganskyi A.P."/>
            <person name="Golan J."/>
            <person name="Dolatabadi S."/>
            <person name="Mondo S."/>
            <person name="Robb S."/>
            <person name="Idnurm A."/>
            <person name="Muszewska A."/>
            <person name="Steczkiewicz K."/>
            <person name="Masonjones S."/>
            <person name="Liao H.L."/>
            <person name="Gajdeczka M.T."/>
            <person name="Anike F."/>
            <person name="Vuek A."/>
            <person name="Anishchenko I.M."/>
            <person name="Voigt K."/>
            <person name="de Hoog G.S."/>
            <person name="Smith M.E."/>
            <person name="Heitman J."/>
            <person name="Vilgalys R."/>
            <person name="Stajich J.E."/>
        </authorList>
    </citation>
    <scope>NUCLEOTIDE SEQUENCE [LARGE SCALE GENOMIC DNA]</scope>
    <source>
        <strain evidence="1 2">CBS 357.93</strain>
    </source>
</reference>
<dbReference type="Proteomes" id="UP000252139">
    <property type="component" value="Unassembled WGS sequence"/>
</dbReference>
<gene>
    <name evidence="1" type="ORF">CU097_012677</name>
</gene>